<dbReference type="Proteomes" id="UP000256599">
    <property type="component" value="Unassembled WGS sequence"/>
</dbReference>
<keyword evidence="2" id="KW-1133">Transmembrane helix</keyword>
<dbReference type="InterPro" id="IPR011055">
    <property type="entry name" value="Dup_hybrid_motif"/>
</dbReference>
<evidence type="ECO:0000259" key="3">
    <source>
        <dbReference type="Pfam" id="PF01551"/>
    </source>
</evidence>
<name>A0A3D8I382_9HELI</name>
<feature type="domain" description="M23ase beta-sheet core" evidence="3">
    <location>
        <begin position="333"/>
        <end position="425"/>
    </location>
</feature>
<dbReference type="PANTHER" id="PTHR21666:SF289">
    <property type="entry name" value="L-ALA--D-GLU ENDOPEPTIDASE"/>
    <property type="match status" value="1"/>
</dbReference>
<gene>
    <name evidence="4" type="ORF">CQA63_06730</name>
</gene>
<organism evidence="4 5">
    <name type="scientific">Helicobacter marmotae</name>
    <dbReference type="NCBI Taxonomy" id="152490"/>
    <lineage>
        <taxon>Bacteria</taxon>
        <taxon>Pseudomonadati</taxon>
        <taxon>Campylobacterota</taxon>
        <taxon>Epsilonproteobacteria</taxon>
        <taxon>Campylobacterales</taxon>
        <taxon>Helicobacteraceae</taxon>
        <taxon>Helicobacter</taxon>
    </lineage>
</organism>
<dbReference type="SUPFAM" id="SSF51261">
    <property type="entry name" value="Duplicated hybrid motif"/>
    <property type="match status" value="1"/>
</dbReference>
<evidence type="ECO:0000256" key="1">
    <source>
        <dbReference type="ARBA" id="ARBA00022729"/>
    </source>
</evidence>
<feature type="transmembrane region" description="Helical" evidence="2">
    <location>
        <begin position="6"/>
        <end position="29"/>
    </location>
</feature>
<sequence>MGNRGFIIVGIGVGILIVVGLIVFSSIIFETKAPQLTHTLPTHWNLDDELYAEFEDESGIRDYHIQMIFNGEVLSDAKEIILNKPKTIKIPLPKSTTPLKNGTMIQYKISVTDWSNAHFFSGNTAKLELQLVVDTTPPAVKTIAQSHQILRGGSAVVAVQIKDSALDEVHINNGTDDFVLFKYLNDDIYVGIIAWPLKNKFFNAQVVAKDKAGNVTKHNIPMTRNINVPYYKSNITIKENFLNGKLNELLSQIDKKYLRDFESDSERFVFFNETIRKEDEHRILKACSNLSSKKSYIDEHFHAFVPLKGSKLVGSFGDYRTYFLDKEKISEATHLGIDIASVQNAPIIASNNGVVLLKGYLGLYGNTLLLYHGFGISSLYAHMYESYVEVSDEVTLGQEIGKTGKTGWAFGDHLHFGILVQGHFVRLNEWLDQRWIDDNVIYVLRAAREFALNN</sequence>
<dbReference type="InterPro" id="IPR050570">
    <property type="entry name" value="Cell_wall_metabolism_enzyme"/>
</dbReference>
<proteinExistence type="predicted"/>
<dbReference type="RefSeq" id="WP_104699636.1">
    <property type="nucleotide sequence ID" value="NZ_FZPP01000010.1"/>
</dbReference>
<protein>
    <submittedName>
        <fullName evidence="4">M23 family peptidase</fullName>
    </submittedName>
</protein>
<evidence type="ECO:0000313" key="5">
    <source>
        <dbReference type="Proteomes" id="UP000256599"/>
    </source>
</evidence>
<dbReference type="CDD" id="cd12797">
    <property type="entry name" value="M23_peptidase"/>
    <property type="match status" value="1"/>
</dbReference>
<dbReference type="Pfam" id="PF01551">
    <property type="entry name" value="Peptidase_M23"/>
    <property type="match status" value="1"/>
</dbReference>
<keyword evidence="2" id="KW-0472">Membrane</keyword>
<evidence type="ECO:0000256" key="2">
    <source>
        <dbReference type="SAM" id="Phobius"/>
    </source>
</evidence>
<keyword evidence="2" id="KW-0812">Transmembrane</keyword>
<accession>A0A3D8I382</accession>
<reference evidence="4 5" key="1">
    <citation type="submission" date="2018-04" db="EMBL/GenBank/DDBJ databases">
        <title>Novel Campyloabacter and Helicobacter Species and Strains.</title>
        <authorList>
            <person name="Mannion A.J."/>
            <person name="Shen Z."/>
            <person name="Fox J.G."/>
        </authorList>
    </citation>
    <scope>NUCLEOTIDE SEQUENCE [LARGE SCALE GENOMIC DNA]</scope>
    <source>
        <strain evidence="4 5">MIT 98-6070</strain>
    </source>
</reference>
<dbReference type="EMBL" id="NXLR01000012">
    <property type="protein sequence ID" value="RDU59446.1"/>
    <property type="molecule type" value="Genomic_DNA"/>
</dbReference>
<dbReference type="AlphaFoldDB" id="A0A3D8I382"/>
<evidence type="ECO:0000313" key="4">
    <source>
        <dbReference type="EMBL" id="RDU59446.1"/>
    </source>
</evidence>
<dbReference type="PANTHER" id="PTHR21666">
    <property type="entry name" value="PEPTIDASE-RELATED"/>
    <property type="match status" value="1"/>
</dbReference>
<comment type="caution">
    <text evidence="4">The sequence shown here is derived from an EMBL/GenBank/DDBJ whole genome shotgun (WGS) entry which is preliminary data.</text>
</comment>
<dbReference type="OrthoDB" id="9765786at2"/>
<dbReference type="InterPro" id="IPR016047">
    <property type="entry name" value="M23ase_b-sheet_dom"/>
</dbReference>
<keyword evidence="5" id="KW-1185">Reference proteome</keyword>
<keyword evidence="1" id="KW-0732">Signal</keyword>
<dbReference type="GO" id="GO:0004222">
    <property type="term" value="F:metalloendopeptidase activity"/>
    <property type="evidence" value="ECO:0007669"/>
    <property type="project" value="TreeGrafter"/>
</dbReference>
<dbReference type="Gene3D" id="2.70.70.10">
    <property type="entry name" value="Glucose Permease (Domain IIA)"/>
    <property type="match status" value="1"/>
</dbReference>